<comment type="caution">
    <text evidence="1">The sequence shown here is derived from an EMBL/GenBank/DDBJ whole genome shotgun (WGS) entry which is preliminary data.</text>
</comment>
<reference evidence="1" key="1">
    <citation type="submission" date="2019-08" db="EMBL/GenBank/DDBJ databases">
        <title>The genome of the North American firefly Photinus pyralis.</title>
        <authorList>
            <consortium name="Photinus pyralis genome working group"/>
            <person name="Fallon T.R."/>
            <person name="Sander Lower S.E."/>
            <person name="Weng J.-K."/>
        </authorList>
    </citation>
    <scope>NUCLEOTIDE SEQUENCE</scope>
    <source>
        <strain evidence="1">TRF0915ILg1</strain>
        <tissue evidence="1">Whole body</tissue>
    </source>
</reference>
<gene>
    <name evidence="1" type="ORF">ILUMI_11342</name>
</gene>
<proteinExistence type="predicted"/>
<dbReference type="Proteomes" id="UP000801492">
    <property type="component" value="Unassembled WGS sequence"/>
</dbReference>
<accession>A0A8K0D2A5</accession>
<keyword evidence="2" id="KW-1185">Reference proteome</keyword>
<dbReference type="AlphaFoldDB" id="A0A8K0D2A5"/>
<sequence>MLSKINSVVLEDNSTTQTIRELGSICERASSYLSVEYDPACCLCDYCRLQSLLIRKKTRGEETDSENIELQLDENESNDHEIAVSSYYIFKILSQKLRSLKINWGIPIPEDVCNEWSEFRCRNTKGADQAGSQNPADAATLYNIITDWSQVFLVPTPLLEQTFPELKPAKQQVMHVQVDMPFDIFTKYSHLH</sequence>
<feature type="non-terminal residue" evidence="1">
    <location>
        <position position="1"/>
    </location>
</feature>
<name>A0A8K0D2A5_IGNLU</name>
<organism evidence="1 2">
    <name type="scientific">Ignelater luminosus</name>
    <name type="common">Cucubano</name>
    <name type="synonym">Pyrophorus luminosus</name>
    <dbReference type="NCBI Taxonomy" id="2038154"/>
    <lineage>
        <taxon>Eukaryota</taxon>
        <taxon>Metazoa</taxon>
        <taxon>Ecdysozoa</taxon>
        <taxon>Arthropoda</taxon>
        <taxon>Hexapoda</taxon>
        <taxon>Insecta</taxon>
        <taxon>Pterygota</taxon>
        <taxon>Neoptera</taxon>
        <taxon>Endopterygota</taxon>
        <taxon>Coleoptera</taxon>
        <taxon>Polyphaga</taxon>
        <taxon>Elateriformia</taxon>
        <taxon>Elateroidea</taxon>
        <taxon>Elateridae</taxon>
        <taxon>Agrypninae</taxon>
        <taxon>Pyrophorini</taxon>
        <taxon>Ignelater</taxon>
    </lineage>
</organism>
<evidence type="ECO:0000313" key="1">
    <source>
        <dbReference type="EMBL" id="KAF2894832.1"/>
    </source>
</evidence>
<evidence type="ECO:0000313" key="2">
    <source>
        <dbReference type="Proteomes" id="UP000801492"/>
    </source>
</evidence>
<protein>
    <submittedName>
        <fullName evidence="1">Uncharacterized protein</fullName>
    </submittedName>
</protein>
<dbReference type="EMBL" id="VTPC01006576">
    <property type="protein sequence ID" value="KAF2894832.1"/>
    <property type="molecule type" value="Genomic_DNA"/>
</dbReference>
<dbReference type="OrthoDB" id="8194935at2759"/>